<dbReference type="Pfam" id="PF04818">
    <property type="entry name" value="CID"/>
    <property type="match status" value="1"/>
</dbReference>
<proteinExistence type="predicted"/>
<reference evidence="3 4" key="1">
    <citation type="submission" date="2024-08" db="EMBL/GenBank/DDBJ databases">
        <title>Gnathostoma spinigerum genome.</title>
        <authorList>
            <person name="Gonzalez-Bertolin B."/>
            <person name="Monzon S."/>
            <person name="Zaballos A."/>
            <person name="Jimenez P."/>
            <person name="Dekumyoy P."/>
            <person name="Varona S."/>
            <person name="Cuesta I."/>
            <person name="Sumanam S."/>
            <person name="Adisakwattana P."/>
            <person name="Gasser R.B."/>
            <person name="Hernandez-Gonzalez A."/>
            <person name="Young N.D."/>
            <person name="Perteguer M.J."/>
        </authorList>
    </citation>
    <scope>NUCLEOTIDE SEQUENCE [LARGE SCALE GENOMIC DNA]</scope>
    <source>
        <strain evidence="3">AL3</strain>
        <tissue evidence="3">Liver</tissue>
    </source>
</reference>
<sequence>MVLSDDVIVRRLRALDQTSESIQTTSMWVMHHRDSVNEVVSCWMNVFKTAEEPLQVALFFLANDVCQKAKKKSDSYMPLLNAFAPKWITAIAFSRGSPVVTKAVNRILDIFEERMIYSKSQLADMRSAQGEAGDGDDSSILDFDSTMLIRDIESYRKGDIIMERARDILNRSDFSFEGKIKCRIKDRRDGEKFIAEIDASYKKLADFRDALTKHRNKGHNLLELTEQGRRFYSFQLRDATVVEDAYQKFGAGIDSVRNEVEEMLRTGVFPGASPPRDAPSPTANDDPFEAGVEKAIERMRHPRENTDVTDMDVEKEDEHIVSDTISVHTNQSFAGSTETLLRIMSEVRHEEPKKGLTPSASDPRLQSQLNASTSATSSLSSNAQSTMMTSPPAPPAASPAQIPVASSAWIPPSPGLVIPPQYTMPPPAFMNCPPTASSPMMVSTSAQPSLYPTVQNNPPALTSPIGPGVPLPMSSPPPANLRYRHPNSSSQPPSSGVMSSSPHRTYGAGPPPPRMPLLLPPPNVGGGPIGLNVPPPFTGIPPPPFQMNPPPFAPVANPQVSGGLPVAATGNQPASSFPAATASNTTCSDKSGERIPSTSTACFSQLSPAVTSSSANSSHGMTTISPSTSASMTCDDKGHPTVVSGSRSDSHASSIGSQRRGLPDYSSSRISGIRRSSDYDQRRELESNGTYSRLPDTIDFENRRPSHRRDHRGSDGDYAANCTTRIPSRYESPYRHDHDFDRNRSRR</sequence>
<gene>
    <name evidence="3" type="ORF">AB6A40_002694</name>
</gene>
<feature type="compositionally biased region" description="Low complexity" evidence="1">
    <location>
        <begin position="607"/>
        <end position="618"/>
    </location>
</feature>
<dbReference type="Gene3D" id="1.25.40.90">
    <property type="match status" value="1"/>
</dbReference>
<dbReference type="CDD" id="cd16981">
    <property type="entry name" value="CID_RPRD_like"/>
    <property type="match status" value="1"/>
</dbReference>
<feature type="compositionally biased region" description="Low complexity" evidence="1">
    <location>
        <begin position="486"/>
        <end position="502"/>
    </location>
</feature>
<comment type="caution">
    <text evidence="3">The sequence shown here is derived from an EMBL/GenBank/DDBJ whole genome shotgun (WGS) entry which is preliminary data.</text>
</comment>
<dbReference type="AlphaFoldDB" id="A0ABD6E8H6"/>
<protein>
    <recommendedName>
        <fullName evidence="2">CID domain-containing protein</fullName>
    </recommendedName>
</protein>
<feature type="compositionally biased region" description="Low complexity" evidence="1">
    <location>
        <begin position="366"/>
        <end position="386"/>
    </location>
</feature>
<dbReference type="InterPro" id="IPR006569">
    <property type="entry name" value="CID_dom"/>
</dbReference>
<keyword evidence="4" id="KW-1185">Reference proteome</keyword>
<feature type="compositionally biased region" description="Polar residues" evidence="1">
    <location>
        <begin position="643"/>
        <end position="657"/>
    </location>
</feature>
<evidence type="ECO:0000259" key="2">
    <source>
        <dbReference type="PROSITE" id="PS51391"/>
    </source>
</evidence>
<name>A0ABD6E8H6_9BILA</name>
<feature type="compositionally biased region" description="Pro residues" evidence="1">
    <location>
        <begin position="467"/>
        <end position="479"/>
    </location>
</feature>
<feature type="compositionally biased region" description="Polar residues" evidence="1">
    <location>
        <begin position="619"/>
        <end position="632"/>
    </location>
</feature>
<feature type="region of interest" description="Disordered" evidence="1">
    <location>
        <begin position="268"/>
        <end position="288"/>
    </location>
</feature>
<evidence type="ECO:0000313" key="3">
    <source>
        <dbReference type="EMBL" id="MFH4975985.1"/>
    </source>
</evidence>
<evidence type="ECO:0000256" key="1">
    <source>
        <dbReference type="SAM" id="MobiDB-lite"/>
    </source>
</evidence>
<accession>A0ABD6E8H6</accession>
<dbReference type="Proteomes" id="UP001608902">
    <property type="component" value="Unassembled WGS sequence"/>
</dbReference>
<dbReference type="PROSITE" id="PS51391">
    <property type="entry name" value="CID"/>
    <property type="match status" value="1"/>
</dbReference>
<feature type="region of interest" description="Disordered" evidence="1">
    <location>
        <begin position="348"/>
        <end position="400"/>
    </location>
</feature>
<dbReference type="PANTHER" id="PTHR12460">
    <property type="entry name" value="CYCLIN-DEPENDENT KINASE INHIBITOR-RELATED PROTEIN"/>
    <property type="match status" value="1"/>
</dbReference>
<dbReference type="SMART" id="SM00582">
    <property type="entry name" value="RPR"/>
    <property type="match status" value="1"/>
</dbReference>
<evidence type="ECO:0000313" key="4">
    <source>
        <dbReference type="Proteomes" id="UP001608902"/>
    </source>
</evidence>
<dbReference type="SUPFAM" id="SSF48464">
    <property type="entry name" value="ENTH/VHS domain"/>
    <property type="match status" value="1"/>
</dbReference>
<feature type="region of interest" description="Disordered" evidence="1">
    <location>
        <begin position="454"/>
        <end position="517"/>
    </location>
</feature>
<feature type="region of interest" description="Disordered" evidence="1">
    <location>
        <begin position="563"/>
        <end position="747"/>
    </location>
</feature>
<dbReference type="EMBL" id="JBGFUD010001236">
    <property type="protein sequence ID" value="MFH4975985.1"/>
    <property type="molecule type" value="Genomic_DNA"/>
</dbReference>
<feature type="domain" description="CID" evidence="2">
    <location>
        <begin position="1"/>
        <end position="133"/>
    </location>
</feature>
<dbReference type="PANTHER" id="PTHR12460:SF0">
    <property type="entry name" value="CID DOMAIN-CONTAINING PROTEIN-RELATED"/>
    <property type="match status" value="1"/>
</dbReference>
<dbReference type="InterPro" id="IPR008942">
    <property type="entry name" value="ENTH_VHS"/>
</dbReference>
<feature type="compositionally biased region" description="Basic and acidic residues" evidence="1">
    <location>
        <begin position="732"/>
        <end position="747"/>
    </location>
</feature>
<feature type="compositionally biased region" description="Polar residues" evidence="1">
    <location>
        <begin position="596"/>
        <end position="606"/>
    </location>
</feature>
<organism evidence="3 4">
    <name type="scientific">Gnathostoma spinigerum</name>
    <dbReference type="NCBI Taxonomy" id="75299"/>
    <lineage>
        <taxon>Eukaryota</taxon>
        <taxon>Metazoa</taxon>
        <taxon>Ecdysozoa</taxon>
        <taxon>Nematoda</taxon>
        <taxon>Chromadorea</taxon>
        <taxon>Rhabditida</taxon>
        <taxon>Spirurina</taxon>
        <taxon>Gnathostomatomorpha</taxon>
        <taxon>Gnathostomatoidea</taxon>
        <taxon>Gnathostomatidae</taxon>
        <taxon>Gnathostoma</taxon>
    </lineage>
</organism>
<feature type="compositionally biased region" description="Basic and acidic residues" evidence="1">
    <location>
        <begin position="675"/>
        <end position="686"/>
    </location>
</feature>